<dbReference type="InterPro" id="IPR001736">
    <property type="entry name" value="PLipase_D/transphosphatidylase"/>
</dbReference>
<dbReference type="eggNOG" id="COG1112">
    <property type="taxonomic scope" value="Bacteria"/>
</dbReference>
<dbReference type="Pfam" id="PF01396">
    <property type="entry name" value="Zn_ribbon_Top1"/>
    <property type="match status" value="1"/>
</dbReference>
<dbReference type="PROSITE" id="PS50035">
    <property type="entry name" value="PLD"/>
    <property type="match status" value="1"/>
</dbReference>
<feature type="domain" description="PLD phosphodiesterase" evidence="2">
    <location>
        <begin position="879"/>
        <end position="906"/>
    </location>
</feature>
<dbReference type="InterPro" id="IPR027417">
    <property type="entry name" value="P-loop_NTPase"/>
</dbReference>
<dbReference type="EMBL" id="NOXF01000001">
    <property type="protein sequence ID" value="PEQ25471.1"/>
    <property type="molecule type" value="Genomic_DNA"/>
</dbReference>
<gene>
    <name evidence="4" type="ORF">CH238_00250</name>
    <name evidence="3" type="ORF">CLOLEP_01900</name>
</gene>
<dbReference type="OrthoDB" id="9757917at2"/>
<dbReference type="InterPro" id="IPR025202">
    <property type="entry name" value="PLD-like_dom"/>
</dbReference>
<keyword evidence="3" id="KW-0238">DNA-binding</keyword>
<dbReference type="SUPFAM" id="SSF52540">
    <property type="entry name" value="P-loop containing nucleoside triphosphate hydrolases"/>
    <property type="match status" value="1"/>
</dbReference>
<dbReference type="CDD" id="cd18808">
    <property type="entry name" value="SF1_C_Upf1"/>
    <property type="match status" value="1"/>
</dbReference>
<dbReference type="InterPro" id="IPR041677">
    <property type="entry name" value="DNA2/NAM7_AAA_11"/>
</dbReference>
<dbReference type="Proteomes" id="UP000220611">
    <property type="component" value="Unassembled WGS sequence"/>
</dbReference>
<dbReference type="CDD" id="cd09126">
    <property type="entry name" value="PLDc_C_DEXD_like"/>
    <property type="match status" value="1"/>
</dbReference>
<dbReference type="AlphaFoldDB" id="A7VTK8"/>
<evidence type="ECO:0000313" key="3">
    <source>
        <dbReference type="EMBL" id="EDO61504.1"/>
    </source>
</evidence>
<evidence type="ECO:0000256" key="1">
    <source>
        <dbReference type="SAM" id="Coils"/>
    </source>
</evidence>
<dbReference type="GO" id="GO:0006793">
    <property type="term" value="P:phosphorus metabolic process"/>
    <property type="evidence" value="ECO:0007669"/>
    <property type="project" value="UniProtKB-ARBA"/>
</dbReference>
<dbReference type="PANTHER" id="PTHR10887">
    <property type="entry name" value="DNA2/NAM7 HELICASE FAMILY"/>
    <property type="match status" value="1"/>
</dbReference>
<dbReference type="Proteomes" id="UP000003490">
    <property type="component" value="Unassembled WGS sequence"/>
</dbReference>
<evidence type="ECO:0000313" key="5">
    <source>
        <dbReference type="Proteomes" id="UP000003490"/>
    </source>
</evidence>
<dbReference type="SUPFAM" id="SSF57783">
    <property type="entry name" value="Zinc beta-ribbon"/>
    <property type="match status" value="1"/>
</dbReference>
<feature type="coiled-coil region" evidence="1">
    <location>
        <begin position="299"/>
        <end position="347"/>
    </location>
</feature>
<dbReference type="GO" id="GO:0004386">
    <property type="term" value="F:helicase activity"/>
    <property type="evidence" value="ECO:0007669"/>
    <property type="project" value="InterPro"/>
</dbReference>
<dbReference type="Gene3D" id="3.30.870.10">
    <property type="entry name" value="Endonuclease Chain A"/>
    <property type="match status" value="1"/>
</dbReference>
<keyword evidence="1" id="KW-0175">Coiled coil</keyword>
<sequence>MIEKDPITPKGYVQEFIEVLKAEIEELKQSKDNNIILMNGILFESKNGYNIYQFDTKQPFSPQDNVVYKIVTSSAQFDCEYVSSDNCQVLLKTFRPLSLSQEIKLFLDRTALPEKLLQCFQENLHNADQRYAIAARLFNGQFQAGTKSLPGLAGYSRVNEYQKAAVVHSFQGDTIIWGPPGTGKTHTIAIAINEQIKRGRRVLLLSHANTAVDGAMEELAELLHDEPVYTEGHLVRMGASQLDKYPMLSLDEVIRTKSEELASQIKDLEIKLLPMQDKLSDFLKIQAMRDGCRQKQSNLSEKKTIYNQQEKELKQYMAEIGRDETTLQSQKAELSRLETKMFQTRRTKQKILSARQKIYKVENSCEERRNAIKLLQSKQPALSLEIADLEKIILSEVSAIESALSTVGLTESTLEKEIRELAKKIDAIEQQIRELERLIAAVRKQVIEEAAVIGATLSMTYMSTDLQAQQYDALFIDEISMAPLLPMFFAMGLVSSSCTLIGDFLQLPPIGTQSKNELLKKWHNRSFFDIIGMNSVGKARSSEFVKPLSIQYRMNPAIAAIPNKLFYGDILQSGDNTKTRVLSDQWVQDQPLFLVDTSEGAPWMNRGPNGQSRCNLYHATLAAAMAQDYLANETQDGKEITVGVVVPYRSQKDLINDILDESLGKNSPARKRIEVNTVHSFQGGEKDVIICDSVESEGTDAKWFFFDDGSRNNQSAPLMLNVAVTRAKSKFILLANVKFVQQNFTGHIFKDMLDILHQHGVTLSVSELGIGFQTTDEENEIKRLSEGVPVEELGQYNQNSFWAKVIPDLKNASKRVIIFCPFVREGRIEVLLPIFKKIIEAGGEVIVYTRSVSEHVRLYQKKARDLIDNLRREGVIVRIRKNMHEKVILIDDTLVWQGSLNLLSHKSTKEQMQRMVSKKVQKEVSELLDLNDFKKIKVADDPAMRCEFCKGLLVKRASVNGDFYGCTSFPDCGFTKPL</sequence>
<dbReference type="GO" id="GO:0003916">
    <property type="term" value="F:DNA topoisomerase activity"/>
    <property type="evidence" value="ECO:0007669"/>
    <property type="project" value="InterPro"/>
</dbReference>
<dbReference type="Gene3D" id="3.40.50.300">
    <property type="entry name" value="P-loop containing nucleotide triphosphate hydrolases"/>
    <property type="match status" value="2"/>
</dbReference>
<proteinExistence type="predicted"/>
<dbReference type="InterPro" id="IPR045055">
    <property type="entry name" value="DNA2/NAM7-like"/>
</dbReference>
<accession>A7VTK8</accession>
<dbReference type="eggNOG" id="COG0507">
    <property type="taxonomic scope" value="Bacteria"/>
</dbReference>
<keyword evidence="6" id="KW-1185">Reference proteome</keyword>
<name>A7VTK8_9FIRM</name>
<dbReference type="Pfam" id="PF13086">
    <property type="entry name" value="AAA_11"/>
    <property type="match status" value="1"/>
</dbReference>
<protein>
    <submittedName>
        <fullName evidence="3">Topoisomerase DNA-binding C4 zinc finger domain protein</fullName>
    </submittedName>
</protein>
<dbReference type="Pfam" id="PF13091">
    <property type="entry name" value="PLDc_2"/>
    <property type="match status" value="1"/>
</dbReference>
<reference evidence="3 5" key="2">
    <citation type="submission" date="2007-08" db="EMBL/GenBank/DDBJ databases">
        <authorList>
            <person name="Fulton L."/>
            <person name="Clifton S."/>
            <person name="Fulton B."/>
            <person name="Xu J."/>
            <person name="Minx P."/>
            <person name="Pepin K.H."/>
            <person name="Johnson M."/>
            <person name="Thiruvilangam P."/>
            <person name="Bhonagiri V."/>
            <person name="Nash W.E."/>
            <person name="Wang C."/>
            <person name="Mardis E.R."/>
            <person name="Wilson R.K."/>
        </authorList>
    </citation>
    <scope>NUCLEOTIDE SEQUENCE [LARGE SCALE GENOMIC DNA]</scope>
    <source>
        <strain evidence="3 5">DSM 753</strain>
    </source>
</reference>
<dbReference type="HOGENOM" id="CLU_016004_0_0_9"/>
<dbReference type="Pfam" id="PF13087">
    <property type="entry name" value="AAA_12"/>
    <property type="match status" value="1"/>
</dbReference>
<reference evidence="4 6" key="3">
    <citation type="submission" date="2017-07" db="EMBL/GenBank/DDBJ databases">
        <title>Prevalence of linear plasmids in Cutibacterium (Propionibacterium) acnes isolates obtained from prostatic tissue.</title>
        <authorList>
            <person name="Davidsson S."/>
            <person name="Carlsson J."/>
            <person name="Molling P."/>
            <person name="Andren O."/>
            <person name="Andersson S.-O."/>
            <person name="Brzuszkiewicz E."/>
            <person name="Poehlein A."/>
            <person name="Al-Zeer M."/>
            <person name="Brinkmann V."/>
            <person name="Scavenius C."/>
            <person name="Nazipi S."/>
            <person name="Soderquist B."/>
            <person name="Bruggemann H."/>
        </authorList>
    </citation>
    <scope>NUCLEOTIDE SEQUENCE [LARGE SCALE GENOMIC DNA]</scope>
    <source>
        <strain evidence="4 6">DSM 753</strain>
    </source>
</reference>
<comment type="caution">
    <text evidence="3">The sequence shown here is derived from an EMBL/GenBank/DDBJ whole genome shotgun (WGS) entry which is preliminary data.</text>
</comment>
<dbReference type="GO" id="GO:0003677">
    <property type="term" value="F:DNA binding"/>
    <property type="evidence" value="ECO:0007669"/>
    <property type="project" value="UniProtKB-KW"/>
</dbReference>
<dbReference type="Gene3D" id="3.30.65.10">
    <property type="entry name" value="Bacterial Topoisomerase I, domain 1"/>
    <property type="match status" value="1"/>
</dbReference>
<dbReference type="GO" id="GO:0005694">
    <property type="term" value="C:chromosome"/>
    <property type="evidence" value="ECO:0007669"/>
    <property type="project" value="InterPro"/>
</dbReference>
<dbReference type="InterPro" id="IPR041679">
    <property type="entry name" value="DNA2/NAM7-like_C"/>
</dbReference>
<dbReference type="GO" id="GO:0006265">
    <property type="term" value="P:DNA topological change"/>
    <property type="evidence" value="ECO:0007669"/>
    <property type="project" value="InterPro"/>
</dbReference>
<dbReference type="InterPro" id="IPR013498">
    <property type="entry name" value="Topo_IA_Znf"/>
</dbReference>
<dbReference type="EMBL" id="ABCB02000018">
    <property type="protein sequence ID" value="EDO61504.1"/>
    <property type="molecule type" value="Genomic_DNA"/>
</dbReference>
<dbReference type="SUPFAM" id="SSF56024">
    <property type="entry name" value="Phospholipase D/nuclease"/>
    <property type="match status" value="1"/>
</dbReference>
<dbReference type="InterPro" id="IPR047187">
    <property type="entry name" value="SF1_C_Upf1"/>
</dbReference>
<evidence type="ECO:0000313" key="4">
    <source>
        <dbReference type="EMBL" id="PEQ25471.1"/>
    </source>
</evidence>
<keyword evidence="3" id="KW-0413">Isomerase</keyword>
<evidence type="ECO:0000259" key="2">
    <source>
        <dbReference type="PROSITE" id="PS50035"/>
    </source>
</evidence>
<feature type="coiled-coil region" evidence="1">
    <location>
        <begin position="411"/>
        <end position="445"/>
    </location>
</feature>
<organism evidence="3 5">
    <name type="scientific">[Clostridium] leptum DSM 753</name>
    <dbReference type="NCBI Taxonomy" id="428125"/>
    <lineage>
        <taxon>Bacteria</taxon>
        <taxon>Bacillati</taxon>
        <taxon>Bacillota</taxon>
        <taxon>Clostridia</taxon>
        <taxon>Eubacteriales</taxon>
        <taxon>Oscillospiraceae</taxon>
        <taxon>Oscillospiraceae incertae sedis</taxon>
    </lineage>
</organism>
<dbReference type="PANTHER" id="PTHR10887:SF495">
    <property type="entry name" value="HELICASE SENATAXIN ISOFORM X1-RELATED"/>
    <property type="match status" value="1"/>
</dbReference>
<reference evidence="3 5" key="1">
    <citation type="submission" date="2007-08" db="EMBL/GenBank/DDBJ databases">
        <title>Draft genome sequence of Clostridium leptum (DSM 753).</title>
        <authorList>
            <person name="Sudarsanam P."/>
            <person name="Ley R."/>
            <person name="Guruge J."/>
            <person name="Turnbaugh P.J."/>
            <person name="Mahowald M."/>
            <person name="Liep D."/>
            <person name="Gordon J."/>
        </authorList>
    </citation>
    <scope>NUCLEOTIDE SEQUENCE [LARGE SCALE GENOMIC DNA]</scope>
    <source>
        <strain evidence="3 5">DSM 753</strain>
    </source>
</reference>
<evidence type="ECO:0000313" key="6">
    <source>
        <dbReference type="Proteomes" id="UP000220611"/>
    </source>
</evidence>